<evidence type="ECO:0000313" key="3">
    <source>
        <dbReference type="Proteomes" id="UP000823634"/>
    </source>
</evidence>
<accession>A0A9D9DEL1</accession>
<feature type="transmembrane region" description="Helical" evidence="1">
    <location>
        <begin position="109"/>
        <end position="128"/>
    </location>
</feature>
<dbReference type="AlphaFoldDB" id="A0A9D9DEL1"/>
<sequence length="260" mass="29662">MNTLLSQITPSRSFNLTFVLIDIAFLLVLVTLLLYKRRYQTCLFGLFGGILYTIVDYCGFYLLAHSREIYLSGELADPLMTFWVLLWMSMSYGFTNFAFIWLCLSKDKYLALWLSLIVGWWLVAPSIASLGGEATIFTTRTTNEYHGIMGVFLAVSYLALIALMLIKRRQFVNILLLNLIGISVQFGWEFALLINGIRPMNELSIQTLLVNSFMETNLGMPAILGIFYLVRKKKDEDLKPSSGQFGILRILREEENLTGE</sequence>
<keyword evidence="1" id="KW-1133">Transmembrane helix</keyword>
<protein>
    <submittedName>
        <fullName evidence="2">Uncharacterized protein</fullName>
    </submittedName>
</protein>
<feature type="transmembrane region" description="Helical" evidence="1">
    <location>
        <begin position="171"/>
        <end position="188"/>
    </location>
</feature>
<gene>
    <name evidence="2" type="ORF">IAC61_02700</name>
</gene>
<name>A0A9D9DEL1_9FIRM</name>
<reference evidence="2" key="2">
    <citation type="journal article" date="2021" name="PeerJ">
        <title>Extensive microbial diversity within the chicken gut microbiome revealed by metagenomics and culture.</title>
        <authorList>
            <person name="Gilroy R."/>
            <person name="Ravi A."/>
            <person name="Getino M."/>
            <person name="Pursley I."/>
            <person name="Horton D.L."/>
            <person name="Alikhan N.F."/>
            <person name="Baker D."/>
            <person name="Gharbi K."/>
            <person name="Hall N."/>
            <person name="Watson M."/>
            <person name="Adriaenssens E.M."/>
            <person name="Foster-Nyarko E."/>
            <person name="Jarju S."/>
            <person name="Secka A."/>
            <person name="Antonio M."/>
            <person name="Oren A."/>
            <person name="Chaudhuri R.R."/>
            <person name="La Ragione R."/>
            <person name="Hildebrand F."/>
            <person name="Pallen M.J."/>
        </authorList>
    </citation>
    <scope>NUCLEOTIDE SEQUENCE</scope>
    <source>
        <strain evidence="2">17113</strain>
    </source>
</reference>
<keyword evidence="1" id="KW-0812">Transmembrane</keyword>
<proteinExistence type="predicted"/>
<feature type="transmembrane region" description="Helical" evidence="1">
    <location>
        <begin position="82"/>
        <end position="102"/>
    </location>
</feature>
<feature type="transmembrane region" description="Helical" evidence="1">
    <location>
        <begin position="14"/>
        <end position="35"/>
    </location>
</feature>
<comment type="caution">
    <text evidence="2">The sequence shown here is derived from an EMBL/GenBank/DDBJ whole genome shotgun (WGS) entry which is preliminary data.</text>
</comment>
<feature type="transmembrane region" description="Helical" evidence="1">
    <location>
        <begin position="148"/>
        <end position="166"/>
    </location>
</feature>
<dbReference type="Proteomes" id="UP000823634">
    <property type="component" value="Unassembled WGS sequence"/>
</dbReference>
<evidence type="ECO:0000313" key="2">
    <source>
        <dbReference type="EMBL" id="MBO8426213.1"/>
    </source>
</evidence>
<organism evidence="2 3">
    <name type="scientific">Candidatus Alloenteromonas pullistercoris</name>
    <dbReference type="NCBI Taxonomy" id="2840785"/>
    <lineage>
        <taxon>Bacteria</taxon>
        <taxon>Bacillati</taxon>
        <taxon>Bacillota</taxon>
        <taxon>Bacillota incertae sedis</taxon>
        <taxon>Candidatus Alloenteromonas</taxon>
    </lineage>
</organism>
<feature type="transmembrane region" description="Helical" evidence="1">
    <location>
        <begin position="42"/>
        <end position="62"/>
    </location>
</feature>
<feature type="transmembrane region" description="Helical" evidence="1">
    <location>
        <begin position="208"/>
        <end position="230"/>
    </location>
</feature>
<keyword evidence="1" id="KW-0472">Membrane</keyword>
<evidence type="ECO:0000256" key="1">
    <source>
        <dbReference type="SAM" id="Phobius"/>
    </source>
</evidence>
<dbReference type="EMBL" id="JADINA010000019">
    <property type="protein sequence ID" value="MBO8426213.1"/>
    <property type="molecule type" value="Genomic_DNA"/>
</dbReference>
<reference evidence="2" key="1">
    <citation type="submission" date="2020-10" db="EMBL/GenBank/DDBJ databases">
        <authorList>
            <person name="Gilroy R."/>
        </authorList>
    </citation>
    <scope>NUCLEOTIDE SEQUENCE</scope>
    <source>
        <strain evidence="2">17113</strain>
    </source>
</reference>